<evidence type="ECO:0000313" key="2">
    <source>
        <dbReference type="Proteomes" id="UP000003480"/>
    </source>
</evidence>
<proteinExistence type="predicted"/>
<name>I4G3N2_MICAE</name>
<protein>
    <submittedName>
        <fullName evidence="1">Uncharacterized protein</fullName>
    </submittedName>
</protein>
<accession>I4G3N2</accession>
<reference evidence="1 2" key="1">
    <citation type="submission" date="2012-04" db="EMBL/GenBank/DDBJ databases">
        <authorList>
            <person name="Genoscope - CEA"/>
        </authorList>
    </citation>
    <scope>NUCLEOTIDE SEQUENCE [LARGE SCALE GENOMIC DNA]</scope>
    <source>
        <strain evidence="1 2">9443</strain>
    </source>
</reference>
<dbReference type="EMBL" id="CAIJ01000275">
    <property type="protein sequence ID" value="CCI02543.1"/>
    <property type="molecule type" value="Genomic_DNA"/>
</dbReference>
<dbReference type="Proteomes" id="UP000003480">
    <property type="component" value="Unassembled WGS sequence"/>
</dbReference>
<dbReference type="SUPFAM" id="SSF53474">
    <property type="entry name" value="alpha/beta-Hydrolases"/>
    <property type="match status" value="1"/>
</dbReference>
<dbReference type="Gene3D" id="3.40.50.1820">
    <property type="entry name" value="alpha/beta hydrolase"/>
    <property type="match status" value="1"/>
</dbReference>
<dbReference type="AlphaFoldDB" id="I4G3N2"/>
<sequence length="47" mass="5607">MNTRERGSKFRQYYPSLTEYYLTAGHCPHDEIPTEVNQLISDWMKSL</sequence>
<evidence type="ECO:0000313" key="1">
    <source>
        <dbReference type="EMBL" id="CCI02543.1"/>
    </source>
</evidence>
<gene>
    <name evidence="1" type="ORF">MICAC_3460001</name>
</gene>
<dbReference type="HOGENOM" id="CLU_3170215_0_0_3"/>
<comment type="caution">
    <text evidence="1">The sequence shown here is derived from an EMBL/GenBank/DDBJ whole genome shotgun (WGS) entry which is preliminary data.</text>
</comment>
<organism evidence="1 2">
    <name type="scientific">Microcystis aeruginosa PCC 9443</name>
    <dbReference type="NCBI Taxonomy" id="1160281"/>
    <lineage>
        <taxon>Bacteria</taxon>
        <taxon>Bacillati</taxon>
        <taxon>Cyanobacteriota</taxon>
        <taxon>Cyanophyceae</taxon>
        <taxon>Oscillatoriophycideae</taxon>
        <taxon>Chroococcales</taxon>
        <taxon>Microcystaceae</taxon>
        <taxon>Microcystis</taxon>
    </lineage>
</organism>
<dbReference type="InterPro" id="IPR029058">
    <property type="entry name" value="AB_hydrolase_fold"/>
</dbReference>